<evidence type="ECO:0000313" key="1">
    <source>
        <dbReference type="EMBL" id="CAK9313707.1"/>
    </source>
</evidence>
<evidence type="ECO:0000313" key="2">
    <source>
        <dbReference type="Proteomes" id="UP001642487"/>
    </source>
</evidence>
<reference evidence="1 2" key="1">
    <citation type="submission" date="2024-03" db="EMBL/GenBank/DDBJ databases">
        <authorList>
            <person name="Gkanogiannis A."/>
            <person name="Becerra Lopez-Lavalle L."/>
        </authorList>
    </citation>
    <scope>NUCLEOTIDE SEQUENCE [LARGE SCALE GENOMIC DNA]</scope>
</reference>
<proteinExistence type="predicted"/>
<dbReference type="Proteomes" id="UP001642487">
    <property type="component" value="Chromosome 11"/>
</dbReference>
<name>A0ABP0Y148_9ROSI</name>
<sequence>MSHGHVNYSEETAGLNCQQDEFVRIRAVKLIFCSWFLHIPMMERLRFKAHLHIFLGSHSNKEPCERQNRRTEDLVLLFIC</sequence>
<protein>
    <submittedName>
        <fullName evidence="1">Uncharacterized protein</fullName>
    </submittedName>
</protein>
<accession>A0ABP0Y148</accession>
<dbReference type="EMBL" id="OZ021745">
    <property type="protein sequence ID" value="CAK9313707.1"/>
    <property type="molecule type" value="Genomic_DNA"/>
</dbReference>
<organism evidence="1 2">
    <name type="scientific">Citrullus colocynthis</name>
    <name type="common">colocynth</name>
    <dbReference type="NCBI Taxonomy" id="252529"/>
    <lineage>
        <taxon>Eukaryota</taxon>
        <taxon>Viridiplantae</taxon>
        <taxon>Streptophyta</taxon>
        <taxon>Embryophyta</taxon>
        <taxon>Tracheophyta</taxon>
        <taxon>Spermatophyta</taxon>
        <taxon>Magnoliopsida</taxon>
        <taxon>eudicotyledons</taxon>
        <taxon>Gunneridae</taxon>
        <taxon>Pentapetalae</taxon>
        <taxon>rosids</taxon>
        <taxon>fabids</taxon>
        <taxon>Cucurbitales</taxon>
        <taxon>Cucurbitaceae</taxon>
        <taxon>Benincaseae</taxon>
        <taxon>Citrullus</taxon>
    </lineage>
</organism>
<gene>
    <name evidence="1" type="ORF">CITCOLO1_LOCUS5439</name>
</gene>
<keyword evidence="2" id="KW-1185">Reference proteome</keyword>